<name>A0A2W5H314_9SPHI</name>
<evidence type="ECO:0000313" key="5">
    <source>
        <dbReference type="Proteomes" id="UP000249645"/>
    </source>
</evidence>
<gene>
    <name evidence="4" type="ORF">DI598_00605</name>
</gene>
<dbReference type="PANTHER" id="PTHR30481">
    <property type="entry name" value="DNA ADENINE METHYLASE"/>
    <property type="match status" value="1"/>
</dbReference>
<comment type="caution">
    <text evidence="4">The sequence shown here is derived from an EMBL/GenBank/DDBJ whole genome shotgun (WGS) entry which is preliminary data.</text>
</comment>
<keyword evidence="2 4" id="KW-0808">Transferase</keyword>
<dbReference type="PANTHER" id="PTHR30481:SF2">
    <property type="entry name" value="SITE-SPECIFIC DNA-METHYLTRANSFERASE (ADENINE-SPECIFIC)"/>
    <property type="match status" value="1"/>
</dbReference>
<dbReference type="Pfam" id="PF02086">
    <property type="entry name" value="MethyltransfD12"/>
    <property type="match status" value="1"/>
</dbReference>
<dbReference type="GO" id="GO:0006298">
    <property type="term" value="P:mismatch repair"/>
    <property type="evidence" value="ECO:0007669"/>
    <property type="project" value="TreeGrafter"/>
</dbReference>
<evidence type="ECO:0000256" key="2">
    <source>
        <dbReference type="ARBA" id="ARBA00022679"/>
    </source>
</evidence>
<dbReference type="Gene3D" id="3.40.50.150">
    <property type="entry name" value="Vaccinia Virus protein VP39"/>
    <property type="match status" value="2"/>
</dbReference>
<proteinExistence type="predicted"/>
<dbReference type="GO" id="GO:0009307">
    <property type="term" value="P:DNA restriction-modification system"/>
    <property type="evidence" value="ECO:0007669"/>
    <property type="project" value="InterPro"/>
</dbReference>
<dbReference type="SUPFAM" id="SSF53335">
    <property type="entry name" value="S-adenosyl-L-methionine-dependent methyltransferases"/>
    <property type="match status" value="1"/>
</dbReference>
<evidence type="ECO:0000256" key="3">
    <source>
        <dbReference type="ARBA" id="ARBA00022691"/>
    </source>
</evidence>
<accession>A0A2W5H314</accession>
<dbReference type="GO" id="GO:0032259">
    <property type="term" value="P:methylation"/>
    <property type="evidence" value="ECO:0007669"/>
    <property type="project" value="UniProtKB-KW"/>
</dbReference>
<dbReference type="GO" id="GO:0043565">
    <property type="term" value="F:sequence-specific DNA binding"/>
    <property type="evidence" value="ECO:0007669"/>
    <property type="project" value="TreeGrafter"/>
</dbReference>
<sequence length="283" mass="33428">MQFYSPLRYPGGKGKVAEYFKQVFKDNLLYDGTYIEPYAGGASVALSLLFNEYAAKVIINDKDKSIYAFWYSVIFETERLCKMIYDTDVNVDNWEFQKNIQKNKNRYGLLKLGFSTFYLNRTNRSGILNAGMIGGRQQTGEWKIDARYNKKDLIERIERIAQYKDKIELYNSDAVELIKSLTETLSTNALFYFDPPYYVKGKDLYLNYYVDKDHKEIAHEISKVKRQKWIITYDDTTPIRNLYKDYRQKPFKLAYSAGKENKQGQEIMIFSDNMYIAQHKLFE</sequence>
<dbReference type="EMBL" id="QFOI01000004">
    <property type="protein sequence ID" value="PZP52436.1"/>
    <property type="molecule type" value="Genomic_DNA"/>
</dbReference>
<dbReference type="GO" id="GO:1904047">
    <property type="term" value="F:S-adenosyl-L-methionine binding"/>
    <property type="evidence" value="ECO:0007669"/>
    <property type="project" value="TreeGrafter"/>
</dbReference>
<keyword evidence="3" id="KW-0949">S-adenosyl-L-methionine</keyword>
<dbReference type="PRINTS" id="PR00505">
    <property type="entry name" value="D12N6MTFRASE"/>
</dbReference>
<keyword evidence="1 4" id="KW-0489">Methyltransferase</keyword>
<dbReference type="AlphaFoldDB" id="A0A2W5H314"/>
<organism evidence="4 5">
    <name type="scientific">Pseudopedobacter saltans</name>
    <dbReference type="NCBI Taxonomy" id="151895"/>
    <lineage>
        <taxon>Bacteria</taxon>
        <taxon>Pseudomonadati</taxon>
        <taxon>Bacteroidota</taxon>
        <taxon>Sphingobacteriia</taxon>
        <taxon>Sphingobacteriales</taxon>
        <taxon>Sphingobacteriaceae</taxon>
        <taxon>Pseudopedobacter</taxon>
    </lineage>
</organism>
<dbReference type="PIRSF" id="PIRSF000398">
    <property type="entry name" value="M_m6A_EcoRV"/>
    <property type="match status" value="1"/>
</dbReference>
<dbReference type="Proteomes" id="UP000249645">
    <property type="component" value="Unassembled WGS sequence"/>
</dbReference>
<dbReference type="InterPro" id="IPR012263">
    <property type="entry name" value="M_m6A_EcoRV"/>
</dbReference>
<reference evidence="4 5" key="1">
    <citation type="submission" date="2017-11" db="EMBL/GenBank/DDBJ databases">
        <title>Infants hospitalized years apart are colonized by the same room-sourced microbial strains.</title>
        <authorList>
            <person name="Brooks B."/>
            <person name="Olm M.R."/>
            <person name="Firek B.A."/>
            <person name="Baker R."/>
            <person name="Thomas B.C."/>
            <person name="Morowitz M.J."/>
            <person name="Banfield J.F."/>
        </authorList>
    </citation>
    <scope>NUCLEOTIDE SEQUENCE [LARGE SCALE GENOMIC DNA]</scope>
    <source>
        <strain evidence="4">S2_009_000_R2_76</strain>
    </source>
</reference>
<evidence type="ECO:0000256" key="1">
    <source>
        <dbReference type="ARBA" id="ARBA00022603"/>
    </source>
</evidence>
<dbReference type="GO" id="GO:0009007">
    <property type="term" value="F:site-specific DNA-methyltransferase (adenine-specific) activity"/>
    <property type="evidence" value="ECO:0007669"/>
    <property type="project" value="UniProtKB-EC"/>
</dbReference>
<protein>
    <submittedName>
        <fullName evidence="4">DNA methyltransferase</fullName>
    </submittedName>
</protein>
<dbReference type="InterPro" id="IPR029063">
    <property type="entry name" value="SAM-dependent_MTases_sf"/>
</dbReference>
<evidence type="ECO:0000313" key="4">
    <source>
        <dbReference type="EMBL" id="PZP52436.1"/>
    </source>
</evidence>
<dbReference type="InterPro" id="IPR012327">
    <property type="entry name" value="MeTrfase_D12"/>
</dbReference>